<gene>
    <name evidence="2" type="ORF">F2Q69_00035960</name>
</gene>
<feature type="compositionally biased region" description="Polar residues" evidence="1">
    <location>
        <begin position="75"/>
        <end position="89"/>
    </location>
</feature>
<feature type="region of interest" description="Disordered" evidence="1">
    <location>
        <begin position="1"/>
        <end position="24"/>
    </location>
</feature>
<name>A0A8S9SI90_BRACR</name>
<dbReference type="EMBL" id="QGKX02000004">
    <property type="protein sequence ID" value="KAF3600514.1"/>
    <property type="molecule type" value="Genomic_DNA"/>
</dbReference>
<dbReference type="AlphaFoldDB" id="A0A8S9SI90"/>
<reference evidence="2" key="1">
    <citation type="submission" date="2019-12" db="EMBL/GenBank/DDBJ databases">
        <title>Genome sequencing and annotation of Brassica cretica.</title>
        <authorList>
            <person name="Studholme D.J."/>
            <person name="Sarris P."/>
        </authorList>
    </citation>
    <scope>NUCLEOTIDE SEQUENCE</scope>
    <source>
        <strain evidence="2">PFS-109/04</strain>
        <tissue evidence="2">Leaf</tissue>
    </source>
</reference>
<evidence type="ECO:0000256" key="1">
    <source>
        <dbReference type="SAM" id="MobiDB-lite"/>
    </source>
</evidence>
<organism evidence="2 3">
    <name type="scientific">Brassica cretica</name>
    <name type="common">Mustard</name>
    <dbReference type="NCBI Taxonomy" id="69181"/>
    <lineage>
        <taxon>Eukaryota</taxon>
        <taxon>Viridiplantae</taxon>
        <taxon>Streptophyta</taxon>
        <taxon>Embryophyta</taxon>
        <taxon>Tracheophyta</taxon>
        <taxon>Spermatophyta</taxon>
        <taxon>Magnoliopsida</taxon>
        <taxon>eudicotyledons</taxon>
        <taxon>Gunneridae</taxon>
        <taxon>Pentapetalae</taxon>
        <taxon>rosids</taxon>
        <taxon>malvids</taxon>
        <taxon>Brassicales</taxon>
        <taxon>Brassicaceae</taxon>
        <taxon>Brassiceae</taxon>
        <taxon>Brassica</taxon>
    </lineage>
</organism>
<feature type="region of interest" description="Disordered" evidence="1">
    <location>
        <begin position="72"/>
        <end position="95"/>
    </location>
</feature>
<sequence>MTTDDTNNLQTPLNRGNNDNQNTPEATVYAANATANAATLEFKKMFSTYERRSEEHDKLVDTLTERTRAVLPRGSTKSAEENSTSQLHSTGLKRRGNVLRVKTPPKHPLLRNGTLKTLYLPQGRQRSMKSCMSTWISATFPTIRKRTLTYIQEEPEADRLGKTLRLINL</sequence>
<protein>
    <submittedName>
        <fullName evidence="2">Uncharacterized protein</fullName>
    </submittedName>
</protein>
<dbReference type="Proteomes" id="UP000712600">
    <property type="component" value="Unassembled WGS sequence"/>
</dbReference>
<evidence type="ECO:0000313" key="3">
    <source>
        <dbReference type="Proteomes" id="UP000712600"/>
    </source>
</evidence>
<proteinExistence type="predicted"/>
<comment type="caution">
    <text evidence="2">The sequence shown here is derived from an EMBL/GenBank/DDBJ whole genome shotgun (WGS) entry which is preliminary data.</text>
</comment>
<evidence type="ECO:0000313" key="2">
    <source>
        <dbReference type="EMBL" id="KAF3600514.1"/>
    </source>
</evidence>
<accession>A0A8S9SI90</accession>